<keyword evidence="12" id="KW-1185">Reference proteome</keyword>
<dbReference type="GO" id="GO:0005886">
    <property type="term" value="C:plasma membrane"/>
    <property type="evidence" value="ECO:0007669"/>
    <property type="project" value="UniProtKB-SubCell"/>
</dbReference>
<evidence type="ECO:0000256" key="7">
    <source>
        <dbReference type="ARBA" id="ARBA00022840"/>
    </source>
</evidence>
<keyword evidence="7 11" id="KW-0067">ATP-binding</keyword>
<dbReference type="PROSITE" id="PS50893">
    <property type="entry name" value="ABC_TRANSPORTER_2"/>
    <property type="match status" value="2"/>
</dbReference>
<evidence type="ECO:0000256" key="3">
    <source>
        <dbReference type="ARBA" id="ARBA00022475"/>
    </source>
</evidence>
<dbReference type="InterPro" id="IPR050107">
    <property type="entry name" value="ABC_carbohydrate_import_ATPase"/>
</dbReference>
<proteinExistence type="predicted"/>
<dbReference type="CDD" id="cd03216">
    <property type="entry name" value="ABC_Carb_Monos_I"/>
    <property type="match status" value="1"/>
</dbReference>
<dbReference type="InterPro" id="IPR027417">
    <property type="entry name" value="P-loop_NTPase"/>
</dbReference>
<dbReference type="EMBL" id="LS974202">
    <property type="protein sequence ID" value="SSC13096.1"/>
    <property type="molecule type" value="Genomic_DNA"/>
</dbReference>
<dbReference type="SMART" id="SM00382">
    <property type="entry name" value="AAA"/>
    <property type="match status" value="2"/>
</dbReference>
<dbReference type="PROSITE" id="PS00211">
    <property type="entry name" value="ABC_TRANSPORTER_1"/>
    <property type="match status" value="1"/>
</dbReference>
<evidence type="ECO:0000256" key="9">
    <source>
        <dbReference type="ARBA" id="ARBA00023136"/>
    </source>
</evidence>
<dbReference type="PANTHER" id="PTHR43790:SF3">
    <property type="entry name" value="D-ALLOSE IMPORT ATP-BINDING PROTEIN ALSA-RELATED"/>
    <property type="match status" value="1"/>
</dbReference>
<keyword evidence="9" id="KW-0472">Membrane</keyword>
<dbReference type="EC" id="3.6.3.17" evidence="11"/>
<dbReference type="SUPFAM" id="SSF52540">
    <property type="entry name" value="P-loop containing nucleoside triphosphate hydrolases"/>
    <property type="match status" value="2"/>
</dbReference>
<gene>
    <name evidence="11" type="primary">rbsA</name>
    <name evidence="11" type="ORF">MESINF_1652</name>
</gene>
<dbReference type="InterPro" id="IPR003439">
    <property type="entry name" value="ABC_transporter-like_ATP-bd"/>
</dbReference>
<accession>A0A7Z7LG47</accession>
<reference evidence="11 12" key="1">
    <citation type="submission" date="2017-01" db="EMBL/GenBank/DDBJ databases">
        <authorList>
            <person name="Erauso G."/>
        </authorList>
    </citation>
    <scope>NUCLEOTIDE SEQUENCE [LARGE SCALE GENOMIC DNA]</scope>
    <source>
        <strain evidence="11">MESINF1</strain>
    </source>
</reference>
<evidence type="ECO:0000256" key="2">
    <source>
        <dbReference type="ARBA" id="ARBA00022448"/>
    </source>
</evidence>
<dbReference type="AlphaFoldDB" id="A0A7Z7LG47"/>
<organism evidence="11 12">
    <name type="scientific">Mesotoga infera</name>
    <dbReference type="NCBI Taxonomy" id="1236046"/>
    <lineage>
        <taxon>Bacteria</taxon>
        <taxon>Thermotogati</taxon>
        <taxon>Thermotogota</taxon>
        <taxon>Thermotogae</taxon>
        <taxon>Kosmotogales</taxon>
        <taxon>Kosmotogaceae</taxon>
        <taxon>Mesotoga</taxon>
    </lineage>
</organism>
<evidence type="ECO:0000256" key="1">
    <source>
        <dbReference type="ARBA" id="ARBA00004202"/>
    </source>
</evidence>
<evidence type="ECO:0000259" key="10">
    <source>
        <dbReference type="PROSITE" id="PS50893"/>
    </source>
</evidence>
<dbReference type="Gene3D" id="3.40.50.300">
    <property type="entry name" value="P-loop containing nucleotide triphosphate hydrolases"/>
    <property type="match status" value="2"/>
</dbReference>
<dbReference type="GO" id="GO:0005524">
    <property type="term" value="F:ATP binding"/>
    <property type="evidence" value="ECO:0007669"/>
    <property type="project" value="UniProtKB-KW"/>
</dbReference>
<keyword evidence="8" id="KW-1278">Translocase</keyword>
<dbReference type="InterPro" id="IPR017871">
    <property type="entry name" value="ABC_transporter-like_CS"/>
</dbReference>
<feature type="domain" description="ABC transporter" evidence="10">
    <location>
        <begin position="258"/>
        <end position="498"/>
    </location>
</feature>
<dbReference type="CDD" id="cd03215">
    <property type="entry name" value="ABC_Carb_Monos_II"/>
    <property type="match status" value="1"/>
</dbReference>
<keyword evidence="6" id="KW-0547">Nucleotide-binding</keyword>
<dbReference type="KEGG" id="minf:MESINF_1652"/>
<feature type="domain" description="ABC transporter" evidence="10">
    <location>
        <begin position="9"/>
        <end position="246"/>
    </location>
</feature>
<dbReference type="Pfam" id="PF00005">
    <property type="entry name" value="ABC_tran"/>
    <property type="match status" value="2"/>
</dbReference>
<name>A0A7Z7LG47_9BACT</name>
<keyword evidence="2" id="KW-0813">Transport</keyword>
<evidence type="ECO:0000256" key="8">
    <source>
        <dbReference type="ARBA" id="ARBA00022967"/>
    </source>
</evidence>
<keyword evidence="4" id="KW-0762">Sugar transport</keyword>
<dbReference type="FunFam" id="3.40.50.300:FF:000127">
    <property type="entry name" value="Ribose import ATP-binding protein RbsA"/>
    <property type="match status" value="1"/>
</dbReference>
<evidence type="ECO:0000313" key="11">
    <source>
        <dbReference type="EMBL" id="SSC13096.1"/>
    </source>
</evidence>
<keyword evidence="11" id="KW-0378">Hydrolase</keyword>
<evidence type="ECO:0000256" key="6">
    <source>
        <dbReference type="ARBA" id="ARBA00022741"/>
    </source>
</evidence>
<comment type="subcellular location">
    <subcellularLocation>
        <location evidence="1">Cell membrane</location>
        <topology evidence="1">Peripheral membrane protein</topology>
    </subcellularLocation>
</comment>
<dbReference type="GO" id="GO:0016887">
    <property type="term" value="F:ATP hydrolysis activity"/>
    <property type="evidence" value="ECO:0007669"/>
    <property type="project" value="InterPro"/>
</dbReference>
<dbReference type="InterPro" id="IPR003593">
    <property type="entry name" value="AAA+_ATPase"/>
</dbReference>
<dbReference type="PANTHER" id="PTHR43790">
    <property type="entry name" value="CARBOHYDRATE TRANSPORT ATP-BINDING PROTEIN MG119-RELATED"/>
    <property type="match status" value="1"/>
</dbReference>
<evidence type="ECO:0000256" key="5">
    <source>
        <dbReference type="ARBA" id="ARBA00022737"/>
    </source>
</evidence>
<evidence type="ECO:0000313" key="12">
    <source>
        <dbReference type="Proteomes" id="UP000250796"/>
    </source>
</evidence>
<keyword evidence="3" id="KW-1003">Cell membrane</keyword>
<dbReference type="Proteomes" id="UP000250796">
    <property type="component" value="Chromosome MESINF"/>
</dbReference>
<protein>
    <submittedName>
        <fullName evidence="11">Ribose import ATP-binding protein RbsA</fullName>
        <ecNumber evidence="11">3.6.3.17</ecNumber>
    </submittedName>
</protein>
<evidence type="ECO:0000256" key="4">
    <source>
        <dbReference type="ARBA" id="ARBA00022597"/>
    </source>
</evidence>
<sequence length="500" mass="54751">MIRVAGTVLKLEEINKSFGGIHALKNVQFELFEGEVHALLGENGAGKSTLIKILTGVHRMDSGKILIHGKNIVIEDPVDARQKGIGAIYQELSLIDSLTVAENIFLGHEPVGNFFGNLKKKELTRRALEYLNTFGIEIAPETPVSDLGLGQKRIVEIVKALSINANILLLDEPTTGMSKAEIDTLFSIMDDLKRKKVTMIYISHYLDEVFRVCDRATVLRDGENAGVFKIGEVDLKTLIRAMLGRTLKEEFPRRNGFPGRETVLEASEFQSEGMAAPVSFKLHRGEILGITGIIGSGKSELALGLFGVDRKVAGEIKVKEEKTAIASPSDAKKRGISFVPEDRKVQGLFLRLPVEHNITIANLALSMKRGVISYKRRYEIARETAEKLKVTPLDVKMPVQNLSGGNQQKVVIGKWLCGATDIFILDEPTRGIDIGAKTEIYSLINSLADNGAGILIMSSEFREMSGVCDRVLIMRKGSVVSELAGEELTTEKILTVALGG</sequence>
<keyword evidence="5" id="KW-0677">Repeat</keyword>